<reference evidence="1" key="1">
    <citation type="submission" date="2014-12" db="EMBL/GenBank/DDBJ databases">
        <authorList>
            <person name="Huang H.-H."/>
            <person name="Chen S.-C."/>
            <person name="Lai M.-C."/>
        </authorList>
    </citation>
    <scope>NUCLEOTIDE SEQUENCE</scope>
    <source>
        <strain evidence="1">K1F9705b</strain>
    </source>
</reference>
<organism evidence="1 2">
    <name type="scientific">Methanocalculus chunghsingensis</name>
    <dbReference type="NCBI Taxonomy" id="156457"/>
    <lineage>
        <taxon>Archaea</taxon>
        <taxon>Methanobacteriati</taxon>
        <taxon>Methanobacteriota</taxon>
        <taxon>Stenosarchaea group</taxon>
        <taxon>Methanomicrobia</taxon>
        <taxon>Methanomicrobiales</taxon>
        <taxon>Methanocalculaceae</taxon>
        <taxon>Methanocalculus</taxon>
    </lineage>
</organism>
<dbReference type="PANTHER" id="PTHR39327:SF1">
    <property type="entry name" value="BLR5470 PROTEIN"/>
    <property type="match status" value="1"/>
</dbReference>
<name>A0A8J8B656_9EURY</name>
<dbReference type="Proteomes" id="UP000730161">
    <property type="component" value="Unassembled WGS sequence"/>
</dbReference>
<proteinExistence type="predicted"/>
<evidence type="ECO:0000313" key="2">
    <source>
        <dbReference type="Proteomes" id="UP000730161"/>
    </source>
</evidence>
<comment type="caution">
    <text evidence="1">The sequence shown here is derived from an EMBL/GenBank/DDBJ whole genome shotgun (WGS) entry which is preliminary data.</text>
</comment>
<dbReference type="InterPro" id="IPR010319">
    <property type="entry name" value="Transglutaminase-like_Cys_pept"/>
</dbReference>
<dbReference type="PANTHER" id="PTHR39327">
    <property type="match status" value="1"/>
</dbReference>
<evidence type="ECO:0000313" key="1">
    <source>
        <dbReference type="EMBL" id="MBR1369744.1"/>
    </source>
</evidence>
<gene>
    <name evidence="1" type="ORF">RJ53_09760</name>
</gene>
<protein>
    <recommendedName>
        <fullName evidence="3">Transglutaminase-like domain-containing protein</fullName>
    </recommendedName>
</protein>
<keyword evidence="2" id="KW-1185">Reference proteome</keyword>
<accession>A0A8J8B656</accession>
<dbReference type="AlphaFoldDB" id="A0A8J8B656"/>
<dbReference type="EMBL" id="JWHL01000019">
    <property type="protein sequence ID" value="MBR1369744.1"/>
    <property type="molecule type" value="Genomic_DNA"/>
</dbReference>
<evidence type="ECO:0008006" key="3">
    <source>
        <dbReference type="Google" id="ProtNLM"/>
    </source>
</evidence>
<dbReference type="Gene3D" id="3.10.620.30">
    <property type="match status" value="1"/>
</dbReference>
<sequence length="384" mass="43254">MWIFNVISLVMILLLLTTVTGCLESEQGQTPFMDEEIIPLPSYTETSGVSSSSQVTWLVSQLPDEKGVPLNPERPITHKTSNTAEAYRWFYNGAYYSWTIYIPADKYNYFATLPRDKPHPVDYVMSDRGRGELQGVVSELISLSTNQGFNEIQRRDFIIAFVQSLPHNRGGSVHDYDGYPKYPIQTIYDGGGDSQDTSILLASILRLLGHPAVLIETPDHYMVGLIEPEADREKRKQIIQSEGYTIIESNHPGFSIGNLPVQYHRALKNPVIHIPSRNPDVNLQFQARLIYTDQAYAYYQVYSTITSTGTGPASDLRVIMTGQPVEGLSWRYDEVRTVSTIPEGEVRLIEGTVRIPRNAEAEIICTISGPGMAEKKYRSQVFYT</sequence>